<gene>
    <name evidence="1" type="ORF">V5N11_010326</name>
</gene>
<sequence length="133" mass="15269">MKKDAKPRLLRWILLLQEFDLEIKDKKGIENGVADHLSRMKIDDEVPLDDSFPDEHVYSVYSCEVFEHPLTSEQLLTTEQLLGTEAPTQGQLCGLVSTGGTKTFPWFGEIAKYLAAEKEPEHFFGNKKRKFLR</sequence>
<protein>
    <recommendedName>
        <fullName evidence="3">Reverse transcriptase RNase H-like domain-containing protein</fullName>
    </recommendedName>
</protein>
<name>A0ABD0ZSV0_CARAN</name>
<dbReference type="PANTHER" id="PTHR34072:SF44">
    <property type="entry name" value="RNA-DIRECTED DNA POLYMERASE"/>
    <property type="match status" value="1"/>
</dbReference>
<evidence type="ECO:0000313" key="2">
    <source>
        <dbReference type="Proteomes" id="UP001558713"/>
    </source>
</evidence>
<dbReference type="EMBL" id="JBANAX010000752">
    <property type="protein sequence ID" value="KAL1194414.1"/>
    <property type="molecule type" value="Genomic_DNA"/>
</dbReference>
<keyword evidence="2" id="KW-1185">Reference proteome</keyword>
<accession>A0ABD0ZSV0</accession>
<proteinExistence type="predicted"/>
<dbReference type="PANTHER" id="PTHR34072">
    <property type="entry name" value="ENZYMATIC POLYPROTEIN-RELATED"/>
    <property type="match status" value="1"/>
</dbReference>
<reference evidence="1 2" key="1">
    <citation type="submission" date="2024-04" db="EMBL/GenBank/DDBJ databases">
        <title>Genome assembly C_amara_ONT_v2.</title>
        <authorList>
            <person name="Yant L."/>
            <person name="Moore C."/>
            <person name="Slenker M."/>
        </authorList>
    </citation>
    <scope>NUCLEOTIDE SEQUENCE [LARGE SCALE GENOMIC DNA]</scope>
    <source>
        <tissue evidence="1">Leaf</tissue>
    </source>
</reference>
<evidence type="ECO:0008006" key="3">
    <source>
        <dbReference type="Google" id="ProtNLM"/>
    </source>
</evidence>
<evidence type="ECO:0000313" key="1">
    <source>
        <dbReference type="EMBL" id="KAL1194414.1"/>
    </source>
</evidence>
<comment type="caution">
    <text evidence="1">The sequence shown here is derived from an EMBL/GenBank/DDBJ whole genome shotgun (WGS) entry which is preliminary data.</text>
</comment>
<organism evidence="1 2">
    <name type="scientific">Cardamine amara subsp. amara</name>
    <dbReference type="NCBI Taxonomy" id="228776"/>
    <lineage>
        <taxon>Eukaryota</taxon>
        <taxon>Viridiplantae</taxon>
        <taxon>Streptophyta</taxon>
        <taxon>Embryophyta</taxon>
        <taxon>Tracheophyta</taxon>
        <taxon>Spermatophyta</taxon>
        <taxon>Magnoliopsida</taxon>
        <taxon>eudicotyledons</taxon>
        <taxon>Gunneridae</taxon>
        <taxon>Pentapetalae</taxon>
        <taxon>rosids</taxon>
        <taxon>malvids</taxon>
        <taxon>Brassicales</taxon>
        <taxon>Brassicaceae</taxon>
        <taxon>Cardamineae</taxon>
        <taxon>Cardamine</taxon>
    </lineage>
</organism>
<dbReference type="Proteomes" id="UP001558713">
    <property type="component" value="Unassembled WGS sequence"/>
</dbReference>
<dbReference type="AlphaFoldDB" id="A0ABD0ZSV0"/>